<dbReference type="Proteomes" id="UP000482960">
    <property type="component" value="Unassembled WGS sequence"/>
</dbReference>
<gene>
    <name evidence="2" type="ORF">Prum_080510</name>
</gene>
<evidence type="ECO:0000256" key="1">
    <source>
        <dbReference type="SAM" id="MobiDB-lite"/>
    </source>
</evidence>
<comment type="caution">
    <text evidence="2">The sequence shown here is derived from an EMBL/GenBank/DDBJ whole genome shotgun (WGS) entry which is preliminary data.</text>
</comment>
<feature type="region of interest" description="Disordered" evidence="1">
    <location>
        <begin position="1"/>
        <end position="68"/>
    </location>
</feature>
<evidence type="ECO:0000313" key="2">
    <source>
        <dbReference type="EMBL" id="GFJ94409.1"/>
    </source>
</evidence>
<proteinExistence type="predicted"/>
<reference evidence="2 3" key="1">
    <citation type="submission" date="2020-03" db="EMBL/GenBank/DDBJ databases">
        <title>Whole genome shotgun sequence of Phytohabitans rumicis NBRC 108638.</title>
        <authorList>
            <person name="Komaki H."/>
            <person name="Tamura T."/>
        </authorList>
    </citation>
    <scope>NUCLEOTIDE SEQUENCE [LARGE SCALE GENOMIC DNA]</scope>
    <source>
        <strain evidence="2 3">NBRC 108638</strain>
    </source>
</reference>
<dbReference type="EMBL" id="BLPG01000001">
    <property type="protein sequence ID" value="GFJ94409.1"/>
    <property type="molecule type" value="Genomic_DNA"/>
</dbReference>
<keyword evidence="3" id="KW-1185">Reference proteome</keyword>
<protein>
    <submittedName>
        <fullName evidence="2">Uncharacterized protein</fullName>
    </submittedName>
</protein>
<feature type="compositionally biased region" description="Gly residues" evidence="1">
    <location>
        <begin position="1"/>
        <end position="14"/>
    </location>
</feature>
<evidence type="ECO:0000313" key="3">
    <source>
        <dbReference type="Proteomes" id="UP000482960"/>
    </source>
</evidence>
<accession>A0A6V8LID4</accession>
<organism evidence="2 3">
    <name type="scientific">Phytohabitans rumicis</name>
    <dbReference type="NCBI Taxonomy" id="1076125"/>
    <lineage>
        <taxon>Bacteria</taxon>
        <taxon>Bacillati</taxon>
        <taxon>Actinomycetota</taxon>
        <taxon>Actinomycetes</taxon>
        <taxon>Micromonosporales</taxon>
        <taxon>Micromonosporaceae</taxon>
    </lineage>
</organism>
<sequence>MIGGTRKAAGGGRAEGLDVTASDREYPAPRAAGDPRVGDPSWVIGREQGTPVRVSAGIGAPYSRRDAP</sequence>
<reference evidence="2 3" key="2">
    <citation type="submission" date="2020-03" db="EMBL/GenBank/DDBJ databases">
        <authorList>
            <person name="Ichikawa N."/>
            <person name="Kimura A."/>
            <person name="Kitahashi Y."/>
            <person name="Uohara A."/>
        </authorList>
    </citation>
    <scope>NUCLEOTIDE SEQUENCE [LARGE SCALE GENOMIC DNA]</scope>
    <source>
        <strain evidence="2 3">NBRC 108638</strain>
    </source>
</reference>
<dbReference type="AlphaFoldDB" id="A0A6V8LID4"/>
<name>A0A6V8LID4_9ACTN</name>